<protein>
    <recommendedName>
        <fullName evidence="2">glycerophosphodiester phosphodiesterase</fullName>
        <ecNumber evidence="2">3.1.4.46</ecNumber>
    </recommendedName>
</protein>
<dbReference type="InterPro" id="IPR030395">
    <property type="entry name" value="GP_PDE_dom"/>
</dbReference>
<evidence type="ECO:0000256" key="7">
    <source>
        <dbReference type="SAM" id="SignalP"/>
    </source>
</evidence>
<dbReference type="Proteomes" id="UP000248597">
    <property type="component" value="Unassembled WGS sequence"/>
</dbReference>
<accession>A0A2W5L3Q6</accession>
<evidence type="ECO:0000259" key="8">
    <source>
        <dbReference type="PROSITE" id="PS51704"/>
    </source>
</evidence>
<dbReference type="Gene3D" id="3.20.20.190">
    <property type="entry name" value="Phosphatidylinositol (PI) phosphodiesterase"/>
    <property type="match status" value="1"/>
</dbReference>
<evidence type="ECO:0000256" key="6">
    <source>
        <dbReference type="ARBA" id="ARBA00047512"/>
    </source>
</evidence>
<dbReference type="GO" id="GO:0006629">
    <property type="term" value="P:lipid metabolic process"/>
    <property type="evidence" value="ECO:0007669"/>
    <property type="project" value="InterPro"/>
</dbReference>
<sequence>MTPWRLVAAVLLLAGCGAEPMAAEPTLDGKPAIVIAHRGASGERPEHTLASYGRAIEQGADFIEPDLVLTKDGILVARHENEISETTDVADHPEFAARKATKTIDGRTVTGWFTEDFTLAELKTLRARERLPQLRSTRFDGQFAIPTFEEILTFLADANKGRETPVGVYPETKHPSYFTAIGLPHEAPLLALLARYGYRGRTAPVFIQSFEVANLKAIRARSDLPLIQLMDAEGGPPDDAGTTYAAMATPAGLKAIAAYADGIGPAKAMIIPRGTLGTLGTPTSLVRDAHAAGLKVHPWTFRRENYFLPLADKGGLDPRGHGDLGAEIGLFLSTGIDGLFSDNVAEAVAATRGAR</sequence>
<keyword evidence="3 7" id="KW-0732">Signal</keyword>
<dbReference type="CDD" id="cd08602">
    <property type="entry name" value="GDPD_ScGlpQ1_like"/>
    <property type="match status" value="1"/>
</dbReference>
<evidence type="ECO:0000313" key="10">
    <source>
        <dbReference type="Proteomes" id="UP000248597"/>
    </source>
</evidence>
<evidence type="ECO:0000256" key="5">
    <source>
        <dbReference type="ARBA" id="ARBA00022801"/>
    </source>
</evidence>
<evidence type="ECO:0000256" key="1">
    <source>
        <dbReference type="ARBA" id="ARBA00007277"/>
    </source>
</evidence>
<dbReference type="PANTHER" id="PTHR43620:SF7">
    <property type="entry name" value="GLYCEROPHOSPHODIESTER PHOSPHODIESTERASE GDPD5-RELATED"/>
    <property type="match status" value="1"/>
</dbReference>
<feature type="chain" id="PRO_5015942867" description="glycerophosphodiester phosphodiesterase" evidence="7">
    <location>
        <begin position="23"/>
        <end position="355"/>
    </location>
</feature>
<gene>
    <name evidence="9" type="ORF">DI569_03000</name>
</gene>
<comment type="caution">
    <text evidence="9">The sequence shown here is derived from an EMBL/GenBank/DDBJ whole genome shotgun (WGS) entry which is preliminary data.</text>
</comment>
<dbReference type="PROSITE" id="PS51257">
    <property type="entry name" value="PROKAR_LIPOPROTEIN"/>
    <property type="match status" value="1"/>
</dbReference>
<dbReference type="PANTHER" id="PTHR43620">
    <property type="entry name" value="GLYCEROPHOSPHORYL DIESTER PHOSPHODIESTERASE"/>
    <property type="match status" value="1"/>
</dbReference>
<dbReference type="PROSITE" id="PS51704">
    <property type="entry name" value="GP_PDE"/>
    <property type="match status" value="1"/>
</dbReference>
<comment type="similarity">
    <text evidence="1">Belongs to the glycerophosphoryl diester phosphodiesterase family.</text>
</comment>
<comment type="catalytic activity">
    <reaction evidence="6">
        <text>a sn-glycero-3-phosphodiester + H2O = an alcohol + sn-glycerol 3-phosphate + H(+)</text>
        <dbReference type="Rhea" id="RHEA:12969"/>
        <dbReference type="ChEBI" id="CHEBI:15377"/>
        <dbReference type="ChEBI" id="CHEBI:15378"/>
        <dbReference type="ChEBI" id="CHEBI:30879"/>
        <dbReference type="ChEBI" id="CHEBI:57597"/>
        <dbReference type="ChEBI" id="CHEBI:83408"/>
        <dbReference type="EC" id="3.1.4.46"/>
    </reaction>
</comment>
<dbReference type="EC" id="3.1.4.46" evidence="2"/>
<dbReference type="AlphaFoldDB" id="A0A2W5L3Q6"/>
<dbReference type="Pfam" id="PF03009">
    <property type="entry name" value="GDPD"/>
    <property type="match status" value="1"/>
</dbReference>
<evidence type="ECO:0000256" key="2">
    <source>
        <dbReference type="ARBA" id="ARBA00012247"/>
    </source>
</evidence>
<dbReference type="GO" id="GO:0006071">
    <property type="term" value="P:glycerol metabolic process"/>
    <property type="evidence" value="ECO:0007669"/>
    <property type="project" value="UniProtKB-KW"/>
</dbReference>
<reference evidence="9 10" key="1">
    <citation type="submission" date="2017-08" db="EMBL/GenBank/DDBJ databases">
        <title>Infants hospitalized years apart are colonized by the same room-sourced microbial strains.</title>
        <authorList>
            <person name="Brooks B."/>
            <person name="Olm M.R."/>
            <person name="Firek B.A."/>
            <person name="Baker R."/>
            <person name="Thomas B.C."/>
            <person name="Morowitz M.J."/>
            <person name="Banfield J.F."/>
        </authorList>
    </citation>
    <scope>NUCLEOTIDE SEQUENCE [LARGE SCALE GENOMIC DNA]</scope>
    <source>
        <strain evidence="9">S2_005_003_R2_47</strain>
    </source>
</reference>
<dbReference type="InterPro" id="IPR017946">
    <property type="entry name" value="PLC-like_Pdiesterase_TIM-brl"/>
</dbReference>
<dbReference type="GO" id="GO:0008889">
    <property type="term" value="F:glycerophosphodiester phosphodiesterase activity"/>
    <property type="evidence" value="ECO:0007669"/>
    <property type="project" value="UniProtKB-EC"/>
</dbReference>
<feature type="domain" description="GP-PDE" evidence="8">
    <location>
        <begin position="32"/>
        <end position="351"/>
    </location>
</feature>
<feature type="signal peptide" evidence="7">
    <location>
        <begin position="1"/>
        <end position="22"/>
    </location>
</feature>
<proteinExistence type="inferred from homology"/>
<keyword evidence="5" id="KW-0378">Hydrolase</keyword>
<name>A0A2W5L3Q6_SPHMC</name>
<evidence type="ECO:0000256" key="4">
    <source>
        <dbReference type="ARBA" id="ARBA00022798"/>
    </source>
</evidence>
<dbReference type="GO" id="GO:0042597">
    <property type="term" value="C:periplasmic space"/>
    <property type="evidence" value="ECO:0007669"/>
    <property type="project" value="TreeGrafter"/>
</dbReference>
<organism evidence="9 10">
    <name type="scientific">Sphingopyxis macrogoltabida</name>
    <name type="common">Sphingomonas macrogoltabidus</name>
    <dbReference type="NCBI Taxonomy" id="33050"/>
    <lineage>
        <taxon>Bacteria</taxon>
        <taxon>Pseudomonadati</taxon>
        <taxon>Pseudomonadota</taxon>
        <taxon>Alphaproteobacteria</taxon>
        <taxon>Sphingomonadales</taxon>
        <taxon>Sphingomonadaceae</taxon>
        <taxon>Sphingopyxis</taxon>
    </lineage>
</organism>
<dbReference type="SUPFAM" id="SSF51695">
    <property type="entry name" value="PLC-like phosphodiesterases"/>
    <property type="match status" value="1"/>
</dbReference>
<keyword evidence="4" id="KW-0319">Glycerol metabolism</keyword>
<dbReference type="EMBL" id="QFPJ01000004">
    <property type="protein sequence ID" value="PZQ23942.1"/>
    <property type="molecule type" value="Genomic_DNA"/>
</dbReference>
<evidence type="ECO:0000313" key="9">
    <source>
        <dbReference type="EMBL" id="PZQ23942.1"/>
    </source>
</evidence>
<evidence type="ECO:0000256" key="3">
    <source>
        <dbReference type="ARBA" id="ARBA00022729"/>
    </source>
</evidence>